<dbReference type="Pfam" id="PF17791">
    <property type="entry name" value="MG3"/>
    <property type="match status" value="1"/>
</dbReference>
<dbReference type="InterPro" id="IPR040839">
    <property type="entry name" value="MG4"/>
</dbReference>
<evidence type="ECO:0000259" key="2">
    <source>
        <dbReference type="Pfam" id="PF01835"/>
    </source>
</evidence>
<dbReference type="InterPro" id="IPR002890">
    <property type="entry name" value="MG2"/>
</dbReference>
<accession>A0ABM0MXE2</accession>
<dbReference type="Gene3D" id="2.60.40.1940">
    <property type="match status" value="1"/>
</dbReference>
<evidence type="ECO:0000259" key="3">
    <source>
        <dbReference type="Pfam" id="PF17789"/>
    </source>
</evidence>
<feature type="region of interest" description="Disordered" evidence="1">
    <location>
        <begin position="1"/>
        <end position="20"/>
    </location>
</feature>
<keyword evidence="5" id="KW-1185">Reference proteome</keyword>
<dbReference type="Gene3D" id="2.60.40.10">
    <property type="entry name" value="Immunoglobulins"/>
    <property type="match status" value="1"/>
</dbReference>
<evidence type="ECO:0000313" key="5">
    <source>
        <dbReference type="Proteomes" id="UP000694865"/>
    </source>
</evidence>
<feature type="domain" description="Macroglobulin" evidence="3">
    <location>
        <begin position="277"/>
        <end position="383"/>
    </location>
</feature>
<sequence>VPGTLTVQINPEDLPEKDPHEPVTKKQYVYMVAKSAALGFQEESVVLVSHRSGFVFIQTDKPIYNPEQEVKIRILPLDHRMKPSDTLLRMEILNPQGVIVERRDDITSDTGIKVELFRFPLFPMFGFWSVVVSYGPEHMLNSSVQFEVKEYVLPTYSLEIKPQKHILPQSRSVIGTVEANYVYGKPVSGNLYMKFGVDQGDGKMEIIRTLQSWINEGTAFFELPVEAFVTSLGENWFEDSEGKRLFIEASVTEDGTGLIENMTDNTAVFARSPYKFTFDQTVKYFKPGLPYELKLVVTHVNNQPAHDIPIEIRAQAVSDGGVNIDLLNEGDPARHAISNEYGEVYYRIDVPRDAKTVRITARTNKGDILPEQNKEELFTAQPYESSSGGYLLVRAQGAPFFVRSNINAEALVTQELEISKINYY</sequence>
<dbReference type="Proteomes" id="UP000694865">
    <property type="component" value="Unplaced"/>
</dbReference>
<dbReference type="InterPro" id="IPR013783">
    <property type="entry name" value="Ig-like_fold"/>
</dbReference>
<dbReference type="PANTHER" id="PTHR11412:SF166">
    <property type="entry name" value="NTR DOMAIN-CONTAINING PROTEIN"/>
    <property type="match status" value="1"/>
</dbReference>
<feature type="non-terminal residue" evidence="6">
    <location>
        <position position="424"/>
    </location>
</feature>
<dbReference type="Gene3D" id="2.60.40.1930">
    <property type="match status" value="1"/>
</dbReference>
<evidence type="ECO:0000259" key="4">
    <source>
        <dbReference type="Pfam" id="PF17791"/>
    </source>
</evidence>
<dbReference type="PANTHER" id="PTHR11412">
    <property type="entry name" value="MACROGLOBULIN / COMPLEMENT"/>
    <property type="match status" value="1"/>
</dbReference>
<proteinExistence type="predicted"/>
<dbReference type="Pfam" id="PF17789">
    <property type="entry name" value="MG4"/>
    <property type="match status" value="1"/>
</dbReference>
<evidence type="ECO:0000256" key="1">
    <source>
        <dbReference type="SAM" id="MobiDB-lite"/>
    </source>
</evidence>
<dbReference type="Pfam" id="PF01835">
    <property type="entry name" value="MG2"/>
    <property type="match status" value="1"/>
</dbReference>
<dbReference type="GeneID" id="102805455"/>
<feature type="domain" description="Macroglobulin" evidence="4">
    <location>
        <begin position="150"/>
        <end position="228"/>
    </location>
</feature>
<gene>
    <name evidence="6" type="primary">LOC102805455</name>
</gene>
<evidence type="ECO:0000313" key="6">
    <source>
        <dbReference type="RefSeq" id="XP_006824683.1"/>
    </source>
</evidence>
<protein>
    <submittedName>
        <fullName evidence="6">Venom factor-like</fullName>
    </submittedName>
</protein>
<dbReference type="InterPro" id="IPR041555">
    <property type="entry name" value="MG3"/>
</dbReference>
<feature type="non-terminal residue" evidence="6">
    <location>
        <position position="1"/>
    </location>
</feature>
<dbReference type="InterPro" id="IPR050473">
    <property type="entry name" value="A2M/Complement_sys"/>
</dbReference>
<dbReference type="RefSeq" id="XP_006824683.1">
    <property type="nucleotide sequence ID" value="XM_006824620.1"/>
</dbReference>
<reference evidence="6" key="1">
    <citation type="submission" date="2025-08" db="UniProtKB">
        <authorList>
            <consortium name="RefSeq"/>
        </authorList>
    </citation>
    <scope>IDENTIFICATION</scope>
    <source>
        <tissue evidence="6">Testes</tissue>
    </source>
</reference>
<organism evidence="5 6">
    <name type="scientific">Saccoglossus kowalevskii</name>
    <name type="common">Acorn worm</name>
    <dbReference type="NCBI Taxonomy" id="10224"/>
    <lineage>
        <taxon>Eukaryota</taxon>
        <taxon>Metazoa</taxon>
        <taxon>Hemichordata</taxon>
        <taxon>Enteropneusta</taxon>
        <taxon>Harrimaniidae</taxon>
        <taxon>Saccoglossus</taxon>
    </lineage>
</organism>
<feature type="domain" description="Macroglobulin" evidence="2">
    <location>
        <begin position="55"/>
        <end position="148"/>
    </location>
</feature>
<name>A0ABM0MXE2_SACKO</name>